<dbReference type="Pfam" id="PF23112">
    <property type="entry name" value="PUB62-63_C"/>
    <property type="match status" value="1"/>
</dbReference>
<evidence type="ECO:0000256" key="3">
    <source>
        <dbReference type="SAM" id="MobiDB-lite"/>
    </source>
</evidence>
<feature type="region of interest" description="Disordered" evidence="3">
    <location>
        <begin position="85"/>
        <end position="166"/>
    </location>
</feature>
<reference evidence="5 6" key="1">
    <citation type="journal article" date="2021" name="Hortic Res">
        <title>Chromosome-scale assembly of the Dendrobium chrysotoxum genome enhances the understanding of orchid evolution.</title>
        <authorList>
            <person name="Zhang Y."/>
            <person name="Zhang G.Q."/>
            <person name="Zhang D."/>
            <person name="Liu X.D."/>
            <person name="Xu X.Y."/>
            <person name="Sun W.H."/>
            <person name="Yu X."/>
            <person name="Zhu X."/>
            <person name="Wang Z.W."/>
            <person name="Zhao X."/>
            <person name="Zhong W.Y."/>
            <person name="Chen H."/>
            <person name="Yin W.L."/>
            <person name="Huang T."/>
            <person name="Niu S.C."/>
            <person name="Liu Z.J."/>
        </authorList>
    </citation>
    <scope>NUCLEOTIDE SEQUENCE [LARGE SCALE GENOMIC DNA]</scope>
    <source>
        <strain evidence="5">Lindl</strain>
    </source>
</reference>
<feature type="compositionally biased region" description="Acidic residues" evidence="3">
    <location>
        <begin position="112"/>
        <end position="137"/>
    </location>
</feature>
<evidence type="ECO:0000313" key="6">
    <source>
        <dbReference type="Proteomes" id="UP000775213"/>
    </source>
</evidence>
<dbReference type="PANTHER" id="PTHR33644:SF5">
    <property type="entry name" value="U-BOX DOMAIN-CONTAINING PROTEIN 62"/>
    <property type="match status" value="1"/>
</dbReference>
<sequence>MASEELRLVQSQRMENGSSSRMVFRDDSFPFPLTGGCVEHRKSRPACGFVMEGNKLFPNDKGEVRLFQNQEAALRRSLYVTPGRIERDEGNGRTRGWNIEANGVSGSGGDGSDGDGDEDDEEDGVEDEELDEGDGEVDGLVSVDLGNANKNNNNSSDSVQSSSEKICSDKANLQEHHSCFGLSRTVMAKVNEMRGNSGEQHHHCEGGNNYENAITVVEPELYCSQILHGVDGSTSTRKALGGENGYGFSGRKEAIFSVYPGESIRAHLSDPVTGVLMDDAIILPCGHSFGSGGMQHVQRIKACFKCSLPISEDSFRPNLALRAAVQAFLREEESQSSRLSKRRRDRFEQDKYTYDDQLPLDSRNRGVQFPFNVSDRVIIKGNKRTPPRFVGRIAVVTTQCLNGWYVVKTLDNAESVKLQYRSLAKVPDDSSNFTGNKSISSNWLCSTS</sequence>
<dbReference type="InterPro" id="IPR003613">
    <property type="entry name" value="Ubox_domain"/>
</dbReference>
<dbReference type="PROSITE" id="PS51698">
    <property type="entry name" value="U_BOX"/>
    <property type="match status" value="1"/>
</dbReference>
<feature type="domain" description="U-box" evidence="4">
    <location>
        <begin position="263"/>
        <end position="335"/>
    </location>
</feature>
<dbReference type="GO" id="GO:0004842">
    <property type="term" value="F:ubiquitin-protein transferase activity"/>
    <property type="evidence" value="ECO:0007669"/>
    <property type="project" value="InterPro"/>
</dbReference>
<proteinExistence type="predicted"/>
<comment type="caution">
    <text evidence="5">The sequence shown here is derived from an EMBL/GenBank/DDBJ whole genome shotgun (WGS) entry which is preliminary data.</text>
</comment>
<keyword evidence="6" id="KW-1185">Reference proteome</keyword>
<dbReference type="GO" id="GO:0016567">
    <property type="term" value="P:protein ubiquitination"/>
    <property type="evidence" value="ECO:0007669"/>
    <property type="project" value="InterPro"/>
</dbReference>
<dbReference type="InterPro" id="IPR013083">
    <property type="entry name" value="Znf_RING/FYVE/PHD"/>
</dbReference>
<evidence type="ECO:0000256" key="1">
    <source>
        <dbReference type="ARBA" id="ARBA00004906"/>
    </source>
</evidence>
<comment type="pathway">
    <text evidence="1">Protein modification; protein ubiquitination.</text>
</comment>
<name>A0AAV7H5C6_DENCH</name>
<organism evidence="5 6">
    <name type="scientific">Dendrobium chrysotoxum</name>
    <name type="common">Orchid</name>
    <dbReference type="NCBI Taxonomy" id="161865"/>
    <lineage>
        <taxon>Eukaryota</taxon>
        <taxon>Viridiplantae</taxon>
        <taxon>Streptophyta</taxon>
        <taxon>Embryophyta</taxon>
        <taxon>Tracheophyta</taxon>
        <taxon>Spermatophyta</taxon>
        <taxon>Magnoliopsida</taxon>
        <taxon>Liliopsida</taxon>
        <taxon>Asparagales</taxon>
        <taxon>Orchidaceae</taxon>
        <taxon>Epidendroideae</taxon>
        <taxon>Malaxideae</taxon>
        <taxon>Dendrobiinae</taxon>
        <taxon>Dendrobium</taxon>
    </lineage>
</organism>
<evidence type="ECO:0000313" key="5">
    <source>
        <dbReference type="EMBL" id="KAH0469004.1"/>
    </source>
</evidence>
<feature type="compositionally biased region" description="Low complexity" evidence="3">
    <location>
        <begin position="138"/>
        <end position="163"/>
    </location>
</feature>
<dbReference type="InterPro" id="IPR057649">
    <property type="entry name" value="PUB62-63_C"/>
</dbReference>
<evidence type="ECO:0000259" key="4">
    <source>
        <dbReference type="PROSITE" id="PS51698"/>
    </source>
</evidence>
<protein>
    <recommendedName>
        <fullName evidence="4">U-box domain-containing protein</fullName>
    </recommendedName>
</protein>
<dbReference type="Proteomes" id="UP000775213">
    <property type="component" value="Unassembled WGS sequence"/>
</dbReference>
<dbReference type="Gene3D" id="3.30.40.10">
    <property type="entry name" value="Zinc/RING finger domain, C3HC4 (zinc finger)"/>
    <property type="match status" value="1"/>
</dbReference>
<accession>A0AAV7H5C6</accession>
<evidence type="ECO:0000256" key="2">
    <source>
        <dbReference type="ARBA" id="ARBA00022679"/>
    </source>
</evidence>
<dbReference type="AlphaFoldDB" id="A0AAV7H5C6"/>
<keyword evidence="2" id="KW-0808">Transferase</keyword>
<dbReference type="SUPFAM" id="SSF57850">
    <property type="entry name" value="RING/U-box"/>
    <property type="match status" value="1"/>
</dbReference>
<dbReference type="PANTHER" id="PTHR33644">
    <property type="entry name" value="U-BOX DOMAIN-CONTAINING PROTEIN 62-RELATED"/>
    <property type="match status" value="1"/>
</dbReference>
<dbReference type="EMBL" id="JAGFBR010000003">
    <property type="protein sequence ID" value="KAH0469004.1"/>
    <property type="molecule type" value="Genomic_DNA"/>
</dbReference>
<gene>
    <name evidence="5" type="ORF">IEQ34_002236</name>
</gene>